<keyword evidence="7" id="KW-0496">Mitochondrion</keyword>
<keyword evidence="4 10" id="KW-0812">Transmembrane</keyword>
<dbReference type="SUPFAM" id="SSF103506">
    <property type="entry name" value="Mitochondrial carrier"/>
    <property type="match status" value="1"/>
</dbReference>
<protein>
    <recommendedName>
        <fullName evidence="9">Citrate transport protein</fullName>
    </recommendedName>
</protein>
<evidence type="ECO:0000313" key="11">
    <source>
        <dbReference type="EMBL" id="CAD7229820.1"/>
    </source>
</evidence>
<reference evidence="11" key="1">
    <citation type="submission" date="2020-11" db="EMBL/GenBank/DDBJ databases">
        <authorList>
            <person name="Tran Van P."/>
        </authorList>
    </citation>
    <scope>NUCLEOTIDE SEQUENCE</scope>
</reference>
<gene>
    <name evidence="11" type="ORF">CTOB1V02_LOCUS7686</name>
</gene>
<proteinExistence type="inferred from homology"/>
<evidence type="ECO:0000256" key="3">
    <source>
        <dbReference type="ARBA" id="ARBA00022448"/>
    </source>
</evidence>
<comment type="similarity">
    <text evidence="2 10">Belongs to the mitochondrial carrier (TC 2.A.29) family.</text>
</comment>
<name>A0A7R8WF43_9CRUS</name>
<evidence type="ECO:0000256" key="8">
    <source>
        <dbReference type="ARBA" id="ARBA00023136"/>
    </source>
</evidence>
<dbReference type="GO" id="GO:0071913">
    <property type="term" value="F:citrate secondary active transmembrane transporter activity"/>
    <property type="evidence" value="ECO:0007669"/>
    <property type="project" value="TreeGrafter"/>
</dbReference>
<dbReference type="AlphaFoldDB" id="A0A7R8WF43"/>
<keyword evidence="5" id="KW-0677">Repeat</keyword>
<dbReference type="GO" id="GO:0031966">
    <property type="term" value="C:mitochondrial membrane"/>
    <property type="evidence" value="ECO:0007669"/>
    <property type="project" value="UniProtKB-SubCell"/>
</dbReference>
<evidence type="ECO:0000256" key="5">
    <source>
        <dbReference type="ARBA" id="ARBA00022737"/>
    </source>
</evidence>
<dbReference type="PANTHER" id="PTHR45788">
    <property type="entry name" value="SUCCINATE/FUMARATE MITOCHONDRIAL TRANSPORTER-RELATED"/>
    <property type="match status" value="1"/>
</dbReference>
<dbReference type="PROSITE" id="PS50920">
    <property type="entry name" value="SOLCAR"/>
    <property type="match status" value="3"/>
</dbReference>
<dbReference type="OrthoDB" id="44467at2759"/>
<dbReference type="InterPro" id="IPR018108">
    <property type="entry name" value="MCP_transmembrane"/>
</dbReference>
<evidence type="ECO:0000256" key="2">
    <source>
        <dbReference type="ARBA" id="ARBA00006375"/>
    </source>
</evidence>
<evidence type="ECO:0000256" key="4">
    <source>
        <dbReference type="ARBA" id="ARBA00022692"/>
    </source>
</evidence>
<accession>A0A7R8WF43</accession>
<keyword evidence="6" id="KW-1133">Transmembrane helix</keyword>
<dbReference type="Gene3D" id="1.50.40.10">
    <property type="entry name" value="Mitochondrial carrier domain"/>
    <property type="match status" value="1"/>
</dbReference>
<dbReference type="PANTHER" id="PTHR45788:SF4">
    <property type="entry name" value="TRICARBOXYLATE TRANSPORT PROTEIN, MITOCHONDRIAL"/>
    <property type="match status" value="1"/>
</dbReference>
<evidence type="ECO:0000256" key="10">
    <source>
        <dbReference type="RuleBase" id="RU000488"/>
    </source>
</evidence>
<dbReference type="GO" id="GO:0006843">
    <property type="term" value="P:mitochondrial citrate transmembrane transport"/>
    <property type="evidence" value="ECO:0007669"/>
    <property type="project" value="TreeGrafter"/>
</dbReference>
<comment type="subcellular location">
    <subcellularLocation>
        <location evidence="1">Mitochondrion membrane</location>
        <topology evidence="1">Multi-pass membrane protein</topology>
    </subcellularLocation>
</comment>
<organism evidence="11">
    <name type="scientific">Cyprideis torosa</name>
    <dbReference type="NCBI Taxonomy" id="163714"/>
    <lineage>
        <taxon>Eukaryota</taxon>
        <taxon>Metazoa</taxon>
        <taxon>Ecdysozoa</taxon>
        <taxon>Arthropoda</taxon>
        <taxon>Crustacea</taxon>
        <taxon>Oligostraca</taxon>
        <taxon>Ostracoda</taxon>
        <taxon>Podocopa</taxon>
        <taxon>Podocopida</taxon>
        <taxon>Cytherocopina</taxon>
        <taxon>Cytheroidea</taxon>
        <taxon>Cytherideidae</taxon>
        <taxon>Cyprideis</taxon>
    </lineage>
</organism>
<dbReference type="InterPro" id="IPR049563">
    <property type="entry name" value="TXTP-like"/>
</dbReference>
<evidence type="ECO:0000256" key="1">
    <source>
        <dbReference type="ARBA" id="ARBA00004225"/>
    </source>
</evidence>
<dbReference type="FunFam" id="1.50.40.10:FF:000007">
    <property type="entry name" value="Mitochondrial tricarboxylate transport protein-like"/>
    <property type="match status" value="1"/>
</dbReference>
<keyword evidence="3 10" id="KW-0813">Transport</keyword>
<keyword evidence="8" id="KW-0472">Membrane</keyword>
<evidence type="ECO:0000256" key="7">
    <source>
        <dbReference type="ARBA" id="ARBA00023128"/>
    </source>
</evidence>
<dbReference type="Pfam" id="PF00153">
    <property type="entry name" value="Mito_carr"/>
    <property type="match status" value="3"/>
</dbReference>
<evidence type="ECO:0000256" key="6">
    <source>
        <dbReference type="ARBA" id="ARBA00022989"/>
    </source>
</evidence>
<dbReference type="InterPro" id="IPR023395">
    <property type="entry name" value="MCP_dom_sf"/>
</dbReference>
<dbReference type="EMBL" id="OB662299">
    <property type="protein sequence ID" value="CAD7229820.1"/>
    <property type="molecule type" value="Genomic_DNA"/>
</dbReference>
<sequence>MMPLCNTAVAYTATGYNQRGWPMGGFVPLAYAAASSDSPAGTGPPPKKSANKMLKGIIAGGITGGIEICITYPTEFVKTQLQLDEKKGTAQKQYHGIADVIKKTMERRGFFGLYRGLSVLLYGSIPKSAVRFGAFENFKSYAVDEKGNLSPGHRLLCGLGAGLCEAVLAVTPMETLKVKFIHDQNKAHPEYRGFFHGVREIIRTHGIRGTYQGLVPTMAKQGSNQAIRFFVMETMKDWWRGGDPNVPVNKLLVGAFGAVAGAASVFGNTPIDVVKTRLQGLEAAKYKGTLDCIRQIWVYEGPRAFYKGTIPRLSRVCLDVAITFMIYDSVMEVFNKVWKD</sequence>
<evidence type="ECO:0000256" key="9">
    <source>
        <dbReference type="ARBA" id="ARBA00042640"/>
    </source>
</evidence>